<evidence type="ECO:0000256" key="3">
    <source>
        <dbReference type="ARBA" id="ARBA00022833"/>
    </source>
</evidence>
<keyword evidence="2" id="KW-0863">Zinc-finger</keyword>
<keyword evidence="6" id="KW-1185">Reference proteome</keyword>
<dbReference type="Pfam" id="PF13695">
    <property type="entry name" value="Zn_ribbon_3CxxC"/>
    <property type="match status" value="1"/>
</dbReference>
<dbReference type="SMART" id="SM01328">
    <property type="entry name" value="zf-3CxxC"/>
    <property type="match status" value="1"/>
</dbReference>
<dbReference type="InterPro" id="IPR027377">
    <property type="entry name" value="ZAR1/RTP1-5-like_Znf-3CxxC"/>
</dbReference>
<dbReference type="Proteomes" id="UP001390339">
    <property type="component" value="Unassembled WGS sequence"/>
</dbReference>
<keyword evidence="3" id="KW-0862">Zinc</keyword>
<keyword evidence="1" id="KW-0479">Metal-binding</keyword>
<sequence length="159" mass="18509">MTKKIPNLAIEIRTFFMFPWLHKRVSDAVSKKIGPISFNKKARHEDALNTYSTKVMGRFECKNEGCTKKAWSSKMVAIVIRKYAEQRYDAVVFNQRCKSCNTLGTFRLDENSYIERVSYRLIKWSGLPQEQMPFEEKTGPPHERDFCEGCKNGHCQQSS</sequence>
<protein>
    <submittedName>
        <fullName evidence="5">Zinc-binding domain-containing protein</fullName>
    </submittedName>
</protein>
<proteinExistence type="predicted"/>
<reference evidence="5 6" key="1">
    <citation type="journal article" date="2024" name="IMA Fungus">
        <title>Apiospora arundinis, a panoply of carbohydrate-active enzymes and secondary metabolites.</title>
        <authorList>
            <person name="Sorensen T."/>
            <person name="Petersen C."/>
            <person name="Muurmann A.T."/>
            <person name="Christiansen J.V."/>
            <person name="Brundto M.L."/>
            <person name="Overgaard C.K."/>
            <person name="Boysen A.T."/>
            <person name="Wollenberg R.D."/>
            <person name="Larsen T.O."/>
            <person name="Sorensen J.L."/>
            <person name="Nielsen K.L."/>
            <person name="Sondergaard T.E."/>
        </authorList>
    </citation>
    <scope>NUCLEOTIDE SEQUENCE [LARGE SCALE GENOMIC DNA]</scope>
    <source>
        <strain evidence="5 6">AAU 773</strain>
    </source>
</reference>
<organism evidence="5 6">
    <name type="scientific">Apiospora arundinis</name>
    <dbReference type="NCBI Taxonomy" id="335852"/>
    <lineage>
        <taxon>Eukaryota</taxon>
        <taxon>Fungi</taxon>
        <taxon>Dikarya</taxon>
        <taxon>Ascomycota</taxon>
        <taxon>Pezizomycotina</taxon>
        <taxon>Sordariomycetes</taxon>
        <taxon>Xylariomycetidae</taxon>
        <taxon>Amphisphaeriales</taxon>
        <taxon>Apiosporaceae</taxon>
        <taxon>Apiospora</taxon>
    </lineage>
</organism>
<evidence type="ECO:0000313" key="5">
    <source>
        <dbReference type="EMBL" id="KAK8869217.1"/>
    </source>
</evidence>
<accession>A0ABR2IX41</accession>
<evidence type="ECO:0000259" key="4">
    <source>
        <dbReference type="SMART" id="SM01328"/>
    </source>
</evidence>
<evidence type="ECO:0000256" key="1">
    <source>
        <dbReference type="ARBA" id="ARBA00022723"/>
    </source>
</evidence>
<feature type="domain" description="3CxxC-type" evidence="4">
    <location>
        <begin position="54"/>
        <end position="153"/>
    </location>
</feature>
<evidence type="ECO:0000313" key="6">
    <source>
        <dbReference type="Proteomes" id="UP001390339"/>
    </source>
</evidence>
<name>A0ABR2IX41_9PEZI</name>
<gene>
    <name evidence="5" type="ORF">PGQ11_007795</name>
</gene>
<comment type="caution">
    <text evidence="5">The sequence shown here is derived from an EMBL/GenBank/DDBJ whole genome shotgun (WGS) entry which is preliminary data.</text>
</comment>
<evidence type="ECO:0000256" key="2">
    <source>
        <dbReference type="ARBA" id="ARBA00022771"/>
    </source>
</evidence>
<dbReference type="EMBL" id="JAPCWZ010000004">
    <property type="protein sequence ID" value="KAK8869217.1"/>
    <property type="molecule type" value="Genomic_DNA"/>
</dbReference>